<keyword evidence="2" id="KW-1185">Reference proteome</keyword>
<dbReference type="Proteomes" id="UP001138686">
    <property type="component" value="Unassembled WGS sequence"/>
</dbReference>
<dbReference type="EMBL" id="JAHWDP010000003">
    <property type="protein sequence ID" value="MBW2938212.1"/>
    <property type="molecule type" value="Genomic_DNA"/>
</dbReference>
<name>A0A9X1FPT0_9FLAO</name>
<gene>
    <name evidence="1" type="ORF">KXJ69_08855</name>
</gene>
<evidence type="ECO:0000313" key="2">
    <source>
        <dbReference type="Proteomes" id="UP001138686"/>
    </source>
</evidence>
<proteinExistence type="predicted"/>
<comment type="caution">
    <text evidence="1">The sequence shown here is derived from an EMBL/GenBank/DDBJ whole genome shotgun (WGS) entry which is preliminary data.</text>
</comment>
<evidence type="ECO:0008006" key="3">
    <source>
        <dbReference type="Google" id="ProtNLM"/>
    </source>
</evidence>
<protein>
    <recommendedName>
        <fullName evidence="3">Lipoprotein</fullName>
    </recommendedName>
</protein>
<sequence length="388" mass="45492">MRATITLLFMALLLGSCNSVKRNQKFLAQGDYDQVIELAVRKLQKDPHGKNSGAHASFLEKAFARVVEEDKRRLNFLKQENRPSNTREIYYLYCDLGKRQELIRPLTSMVNLSLQFEDYSKQIIASKKNFADYLFAEGTQYLNRNTILDAREAYAYFSDLKSLQPDYLGLDQKLDDAHFKGTDFVFVELNNHSGQIIPFRLEQELLDFNTYGLDDFWTEYHTRSENGIQYNYGIDLNFKEINISPERISEREFLRKKTIKDGWEYMLDRYGNVMKDSLGNDIKVDKFITVTAAVTYTEQTKAVQVGGDVVYLELDRNRIINRHPLGTEFIFENIFARYRGDERALTEEDLQFIKYDFFPFPSNQQMVLDAGQEIKVRLKEILQTNKFR</sequence>
<evidence type="ECO:0000313" key="1">
    <source>
        <dbReference type="EMBL" id="MBW2938212.1"/>
    </source>
</evidence>
<accession>A0A9X1FPT0</accession>
<dbReference type="AlphaFoldDB" id="A0A9X1FPT0"/>
<reference evidence="1" key="1">
    <citation type="submission" date="2021-07" db="EMBL/GenBank/DDBJ databases">
        <title>Aureisphaera sp. CAU 1614 isolated from sea sediment.</title>
        <authorList>
            <person name="Kim W."/>
        </authorList>
    </citation>
    <scope>NUCLEOTIDE SEQUENCE</scope>
    <source>
        <strain evidence="1">CAU 1614</strain>
    </source>
</reference>
<dbReference type="RefSeq" id="WP_219052729.1">
    <property type="nucleotide sequence ID" value="NZ_JAHWDP010000003.1"/>
</dbReference>
<organism evidence="1 2">
    <name type="scientific">Halomarinibacterium sedimenti</name>
    <dbReference type="NCBI Taxonomy" id="2857106"/>
    <lineage>
        <taxon>Bacteria</taxon>
        <taxon>Pseudomonadati</taxon>
        <taxon>Bacteroidota</taxon>
        <taxon>Flavobacteriia</taxon>
        <taxon>Flavobacteriales</taxon>
        <taxon>Flavobacteriaceae</taxon>
        <taxon>Halomarinibacterium</taxon>
    </lineage>
</organism>
<dbReference type="PROSITE" id="PS51257">
    <property type="entry name" value="PROKAR_LIPOPROTEIN"/>
    <property type="match status" value="1"/>
</dbReference>